<name>A0ABW1YFF5_9DEIO</name>
<keyword evidence="1" id="KW-0732">Signal</keyword>
<protein>
    <submittedName>
        <fullName evidence="2">Ig-like domain-containing protein</fullName>
    </submittedName>
</protein>
<dbReference type="RefSeq" id="WP_380083974.1">
    <property type="nucleotide sequence ID" value="NZ_JBHSWD010000002.1"/>
</dbReference>
<dbReference type="PROSITE" id="PS51257">
    <property type="entry name" value="PROKAR_LIPOPROTEIN"/>
    <property type="match status" value="1"/>
</dbReference>
<dbReference type="Pfam" id="PF17957">
    <property type="entry name" value="Big_7"/>
    <property type="match status" value="1"/>
</dbReference>
<feature type="signal peptide" evidence="1">
    <location>
        <begin position="1"/>
        <end position="24"/>
    </location>
</feature>
<organism evidence="2 3">
    <name type="scientific">Deinococcus lacus</name>
    <dbReference type="NCBI Taxonomy" id="392561"/>
    <lineage>
        <taxon>Bacteria</taxon>
        <taxon>Thermotogati</taxon>
        <taxon>Deinococcota</taxon>
        <taxon>Deinococci</taxon>
        <taxon>Deinococcales</taxon>
        <taxon>Deinococcaceae</taxon>
        <taxon>Deinococcus</taxon>
    </lineage>
</organism>
<dbReference type="SUPFAM" id="SSF49478">
    <property type="entry name" value="Cna protein B-type domain"/>
    <property type="match status" value="1"/>
</dbReference>
<gene>
    <name evidence="2" type="ORF">ACFP81_13165</name>
</gene>
<accession>A0ABW1YFF5</accession>
<dbReference type="InterPro" id="IPR013783">
    <property type="entry name" value="Ig-like_fold"/>
</dbReference>
<dbReference type="Proteomes" id="UP001596297">
    <property type="component" value="Unassembled WGS sequence"/>
</dbReference>
<comment type="caution">
    <text evidence="2">The sequence shown here is derived from an EMBL/GenBank/DDBJ whole genome shotgun (WGS) entry which is preliminary data.</text>
</comment>
<evidence type="ECO:0000313" key="3">
    <source>
        <dbReference type="Proteomes" id="UP001596297"/>
    </source>
</evidence>
<evidence type="ECO:0000313" key="2">
    <source>
        <dbReference type="EMBL" id="MFC6592851.1"/>
    </source>
</evidence>
<evidence type="ECO:0000256" key="1">
    <source>
        <dbReference type="SAM" id="SignalP"/>
    </source>
</evidence>
<keyword evidence="3" id="KW-1185">Reference proteome</keyword>
<dbReference type="EMBL" id="JBHSWD010000002">
    <property type="protein sequence ID" value="MFC6592851.1"/>
    <property type="molecule type" value="Genomic_DNA"/>
</dbReference>
<reference evidence="3" key="1">
    <citation type="journal article" date="2019" name="Int. J. Syst. Evol. Microbiol.">
        <title>The Global Catalogue of Microorganisms (GCM) 10K type strain sequencing project: providing services to taxonomists for standard genome sequencing and annotation.</title>
        <authorList>
            <consortium name="The Broad Institute Genomics Platform"/>
            <consortium name="The Broad Institute Genome Sequencing Center for Infectious Disease"/>
            <person name="Wu L."/>
            <person name="Ma J."/>
        </authorList>
    </citation>
    <scope>NUCLEOTIDE SEQUENCE [LARGE SCALE GENOMIC DNA]</scope>
    <source>
        <strain evidence="3">CGMCC 1.15772</strain>
    </source>
</reference>
<feature type="chain" id="PRO_5046950762" evidence="1">
    <location>
        <begin position="25"/>
        <end position="889"/>
    </location>
</feature>
<proteinExistence type="predicted"/>
<dbReference type="Gene3D" id="2.60.40.10">
    <property type="entry name" value="Immunoglobulins"/>
    <property type="match status" value="2"/>
</dbReference>
<sequence length="889" mass="93664">MKKYAYALGLSALLSACGSVTPQADGQLSESLSLVAGAASETVSGVPYSELGGAVKEIKVEVYDAYGQLVRFNPQNKAVPGGKVPYLVLQPGQSVKVSLSPGHVYRIISRGYDAAVTDPERHLIAYQDTASTGARDRQLTLRLTSVLGSAGLDAEPATLEPGQQVATLLKVAPPGRPDLKVPPEDFQVTYQVSGGAALPTPEPKRGLNVQAGADGETLDVTATVTGYVLTGPETVVRGQVTGTLRRPVRAKPVPDTQAPSVSLSVTPAELTQPGSVTLLAGAQDDWGVSRVDFYDGEQLLGSDAEQPYTLEREYTAADNGDHSLRAVAYDAAGNQASAAALLTVRIPVVPPVPKAGVLAVDLVRSNRGAAVEGSLVEVFRAGDRSQVVARAETDLNGYAEFAGLDVGRYDLVFRKAGFAASEVFGAPARPEPTRLKVAQFEANNPYGDAVAPALTLLTPTGLAEGQATGWKTLSGGETFRDLVYLRSHTAASNPAPLVMRYFLHSLVTFGPSGEMSDLRGGVTTLDPGFVEPGPAQDSGLVTLPDSGLEGEIFVQVVGLDYNNNRSAYLVPVTLERSGAAAVVQAPSDVRAVAYTNTQPVSYIYGIREQAAPQAAAAGTNVWVNVSWAAPASLEGVRGFRVLRAEQAEGPYQQVAFTGTAACKAATNRCSVSDSSATLKTGQDYFYRVAALGSEQALSAAPTQPSTHTMPAFAPQLLSPGAEENGTDWLPTYTVKANLDAAQAHGARFDLRVSDMFTGRSHFDAPGLWLERRGSVTVRGVDSDASRTYLSADGTVALVKYDPASDILSVPHDLGRVRYGLTATPLQSARRYSWMLNRAFAFRLADPAQPQSETNPVVAYSVYSDPDSTKVVPDGATQSAAAIHHFITKP</sequence>